<dbReference type="RefSeq" id="WP_209593701.1">
    <property type="nucleotide sequence ID" value="NZ_JAGJCF010000003.1"/>
</dbReference>
<evidence type="ECO:0008006" key="4">
    <source>
        <dbReference type="Google" id="ProtNLM"/>
    </source>
</evidence>
<evidence type="ECO:0000256" key="1">
    <source>
        <dbReference type="SAM" id="Phobius"/>
    </source>
</evidence>
<dbReference type="Proteomes" id="UP000678276">
    <property type="component" value="Unassembled WGS sequence"/>
</dbReference>
<keyword evidence="1" id="KW-0472">Membrane</keyword>
<accession>A0ABS4BEW4</accession>
<feature type="transmembrane region" description="Helical" evidence="1">
    <location>
        <begin position="62"/>
        <end position="82"/>
    </location>
</feature>
<comment type="caution">
    <text evidence="2">The sequence shown here is derived from an EMBL/GenBank/DDBJ whole genome shotgun (WGS) entry which is preliminary data.</text>
</comment>
<keyword evidence="1" id="KW-1133">Transmembrane helix</keyword>
<keyword evidence="3" id="KW-1185">Reference proteome</keyword>
<sequence length="89" mass="9560">MADEFDSGEKALPLTEAAKEQIKFRASWLNGLSVATFAVGTLASTSRALFQSGLNLSEVFQSILVGLICLAIAFILHIRAYATLKGLDQ</sequence>
<feature type="transmembrane region" description="Helical" evidence="1">
    <location>
        <begin position="28"/>
        <end position="50"/>
    </location>
</feature>
<reference evidence="2 3" key="1">
    <citation type="submission" date="2021-04" db="EMBL/GenBank/DDBJ databases">
        <title>Whole genome sequence of Jiella sp. KSK16Y-1.</title>
        <authorList>
            <person name="Tuo L."/>
        </authorList>
    </citation>
    <scope>NUCLEOTIDE SEQUENCE [LARGE SCALE GENOMIC DNA]</scope>
    <source>
        <strain evidence="2 3">KSK16Y-1</strain>
    </source>
</reference>
<name>A0ABS4BEW4_9HYPH</name>
<evidence type="ECO:0000313" key="2">
    <source>
        <dbReference type="EMBL" id="MBP0615293.1"/>
    </source>
</evidence>
<keyword evidence="1" id="KW-0812">Transmembrane</keyword>
<proteinExistence type="predicted"/>
<dbReference type="EMBL" id="JAGJCF010000003">
    <property type="protein sequence ID" value="MBP0615293.1"/>
    <property type="molecule type" value="Genomic_DNA"/>
</dbReference>
<gene>
    <name evidence="2" type="ORF">J6595_06850</name>
</gene>
<protein>
    <recommendedName>
        <fullName evidence="4">Amino acid transporter</fullName>
    </recommendedName>
</protein>
<evidence type="ECO:0000313" key="3">
    <source>
        <dbReference type="Proteomes" id="UP000678276"/>
    </source>
</evidence>
<organism evidence="2 3">
    <name type="scientific">Jiella mangrovi</name>
    <dbReference type="NCBI Taxonomy" id="2821407"/>
    <lineage>
        <taxon>Bacteria</taxon>
        <taxon>Pseudomonadati</taxon>
        <taxon>Pseudomonadota</taxon>
        <taxon>Alphaproteobacteria</taxon>
        <taxon>Hyphomicrobiales</taxon>
        <taxon>Aurantimonadaceae</taxon>
        <taxon>Jiella</taxon>
    </lineage>
</organism>